<comment type="caution">
    <text evidence="1">The sequence shown here is derived from an EMBL/GenBank/DDBJ whole genome shotgun (WGS) entry which is preliminary data.</text>
</comment>
<reference evidence="1" key="1">
    <citation type="submission" date="2018-11" db="EMBL/GenBank/DDBJ databases">
        <authorList>
            <consortium name="Pathogen Informatics"/>
        </authorList>
    </citation>
    <scope>NUCLEOTIDE SEQUENCE</scope>
</reference>
<evidence type="ECO:0000313" key="1">
    <source>
        <dbReference type="EMBL" id="VEL22007.1"/>
    </source>
</evidence>
<protein>
    <submittedName>
        <fullName evidence="1">Uncharacterized protein</fullName>
    </submittedName>
</protein>
<accession>A0A448WWP4</accession>
<name>A0A448WWP4_9PLAT</name>
<keyword evidence="2" id="KW-1185">Reference proteome</keyword>
<proteinExistence type="predicted"/>
<sequence>MCDRDCTICVNLQPDSCPPKPNLPLGPMNQSHFPCTLQAGLRSIRQNLMYILKVYDWRGIIATRRVLNRNIFFLTASRQPSPLVCEDALLPAVANMIQSPFYALFRP</sequence>
<dbReference type="Proteomes" id="UP000784294">
    <property type="component" value="Unassembled WGS sequence"/>
</dbReference>
<dbReference type="AlphaFoldDB" id="A0A448WWP4"/>
<gene>
    <name evidence="1" type="ORF">PXEA_LOCUS15447</name>
</gene>
<dbReference type="EMBL" id="CAAALY010054227">
    <property type="protein sequence ID" value="VEL22007.1"/>
    <property type="molecule type" value="Genomic_DNA"/>
</dbReference>
<organism evidence="1 2">
    <name type="scientific">Protopolystoma xenopodis</name>
    <dbReference type="NCBI Taxonomy" id="117903"/>
    <lineage>
        <taxon>Eukaryota</taxon>
        <taxon>Metazoa</taxon>
        <taxon>Spiralia</taxon>
        <taxon>Lophotrochozoa</taxon>
        <taxon>Platyhelminthes</taxon>
        <taxon>Monogenea</taxon>
        <taxon>Polyopisthocotylea</taxon>
        <taxon>Polystomatidea</taxon>
        <taxon>Polystomatidae</taxon>
        <taxon>Protopolystoma</taxon>
    </lineage>
</organism>
<evidence type="ECO:0000313" key="2">
    <source>
        <dbReference type="Proteomes" id="UP000784294"/>
    </source>
</evidence>